<comment type="caution">
    <text evidence="1">The sequence shown here is derived from an EMBL/GenBank/DDBJ whole genome shotgun (WGS) entry which is preliminary data.</text>
</comment>
<evidence type="ECO:0000313" key="2">
    <source>
        <dbReference type="Proteomes" id="UP001186944"/>
    </source>
</evidence>
<protein>
    <submittedName>
        <fullName evidence="1">Uncharacterized protein</fullName>
    </submittedName>
</protein>
<name>A0AA88YF76_PINIB</name>
<dbReference type="AlphaFoldDB" id="A0AA88YF76"/>
<reference evidence="1" key="1">
    <citation type="submission" date="2019-08" db="EMBL/GenBank/DDBJ databases">
        <title>The improved chromosome-level genome for the pearl oyster Pinctada fucata martensii using PacBio sequencing and Hi-C.</title>
        <authorList>
            <person name="Zheng Z."/>
        </authorList>
    </citation>
    <scope>NUCLEOTIDE SEQUENCE</scope>
    <source>
        <strain evidence="1">ZZ-2019</strain>
        <tissue evidence="1">Adductor muscle</tissue>
    </source>
</reference>
<dbReference type="EMBL" id="VSWD01000006">
    <property type="protein sequence ID" value="KAK3100425.1"/>
    <property type="molecule type" value="Genomic_DNA"/>
</dbReference>
<accession>A0AA88YF76</accession>
<gene>
    <name evidence="1" type="ORF">FSP39_019754</name>
</gene>
<evidence type="ECO:0000313" key="1">
    <source>
        <dbReference type="EMBL" id="KAK3100425.1"/>
    </source>
</evidence>
<organism evidence="1 2">
    <name type="scientific">Pinctada imbricata</name>
    <name type="common">Atlantic pearl-oyster</name>
    <name type="synonym">Pinctada martensii</name>
    <dbReference type="NCBI Taxonomy" id="66713"/>
    <lineage>
        <taxon>Eukaryota</taxon>
        <taxon>Metazoa</taxon>
        <taxon>Spiralia</taxon>
        <taxon>Lophotrochozoa</taxon>
        <taxon>Mollusca</taxon>
        <taxon>Bivalvia</taxon>
        <taxon>Autobranchia</taxon>
        <taxon>Pteriomorphia</taxon>
        <taxon>Pterioida</taxon>
        <taxon>Pterioidea</taxon>
        <taxon>Pteriidae</taxon>
        <taxon>Pinctada</taxon>
    </lineage>
</organism>
<keyword evidence="2" id="KW-1185">Reference proteome</keyword>
<dbReference type="Proteomes" id="UP001186944">
    <property type="component" value="Unassembled WGS sequence"/>
</dbReference>
<sequence>MPVSRDSSDVIPVPLNWTCILSINIVQIARMLKEYGFIDGCLALNLEQMQVNGGSPEQLLHHFLLTFFHCYRYPIDSVLEQIQNEKLRFQFLELVEFARLNVGRMQKIWRVDSDQLGHRQFLNNFYRILKRFHNDPKNSYKERIVLFNRFEKQISRAIRLTNDAEKQMHLIDKKVVLIAAYIDFLTIKYKNDLPSYAIFEKLRKLNYQRNAGASSTLIPEIVYCQRKGIALAIAGEFEKGEELINHFEFLISNFDIPCREFGNKCYFRMYFNLWKYEKYPTEDLKQSIIADGKKGLGQDGMCSYDSREFWKTPLLIKMIYCLLGIGNRGNPFSVPGVLDDDIRKAEEYIGCINFKASSMRREMQLLVAKARIFELKLEYSGALKIVAAAKDIALQGQYEEVNTITEYQKQLEMAMSAISVSSLDWSGLLGSGICDLYYPMTVQSLPYQTNVDQLDEYNNELMAKRANLNPFLCFKSTNSDLQKNFDDEKMSTLDLSPNVFCDWSGLLKANSSEKVSNILSHNKSERKYVYIYEIQSNSKKTTTCSTYKGMHFKALDKLVRLTSSSELHDVSLRSCPVLTDYRQWNVKSSFGMINEEVESAFEHYETSSCLLVISPKEVNEFMSSNKYLHAGKCLKHQGSFHLPFEVIEDDELFGDNTIENKNKFESRSALYDSSDFQSFSEDSLFHEPFKHLIPWEDCQKGKEKDDGVDKTLDDKSFELLHDVDLRLDSFSV</sequence>
<proteinExistence type="predicted"/>